<evidence type="ECO:0000313" key="2">
    <source>
        <dbReference type="EMBL" id="KAF8907851.1"/>
    </source>
</evidence>
<feature type="chain" id="PRO_5040456400" evidence="1">
    <location>
        <begin position="21"/>
        <end position="418"/>
    </location>
</feature>
<name>A0A9P5NXH1_GYMJU</name>
<sequence length="418" mass="43604">MVNSAFLSLLSLALASSAFASATPRATDSLPGAGAAYFILDEPAQKIVSLKLASDGTLSSSSARVVSAGGVGQRVTHIPPGLGKPDSFFSPGPDPLFTQGSIVVNQKAGILVTVNPGSNTVALFSIDTTDPTKLTQVGKAASSGGDFPVSVAINSKGNTVCVLNGGAKNGINCFSVHPFFGLIPKPNTLRFLSVNQTTPPTGPLGSFSTIVFSPDDSKVLVAAKAKSFVATWEFKADGSLSNSVISFPADAARSPFTLVNIPGSEAYVAADPTIGFLTFNFGNSKSLTATDTATLIENQVLACWTAYSPKSENFYIVDPILSTITEVHYDTTLNPSIIKQYALLNNSATLDSIVSVIDNHAYLHVLQPLATAITVLSADRPGALSHVQTFNLTSAFKEAGLSTWNNLNFQGMATYIKA</sequence>
<dbReference type="InterPro" id="IPR011045">
    <property type="entry name" value="N2O_reductase_N"/>
</dbReference>
<dbReference type="AlphaFoldDB" id="A0A9P5NXH1"/>
<gene>
    <name evidence="2" type="ORF">CPB84DRAFT_1744421</name>
</gene>
<reference evidence="2" key="1">
    <citation type="submission" date="2020-11" db="EMBL/GenBank/DDBJ databases">
        <authorList>
            <consortium name="DOE Joint Genome Institute"/>
            <person name="Ahrendt S."/>
            <person name="Riley R."/>
            <person name="Andreopoulos W."/>
            <person name="LaButti K."/>
            <person name="Pangilinan J."/>
            <person name="Ruiz-duenas F.J."/>
            <person name="Barrasa J.M."/>
            <person name="Sanchez-Garcia M."/>
            <person name="Camarero S."/>
            <person name="Miyauchi S."/>
            <person name="Serrano A."/>
            <person name="Linde D."/>
            <person name="Babiker R."/>
            <person name="Drula E."/>
            <person name="Ayuso-Fernandez I."/>
            <person name="Pacheco R."/>
            <person name="Padilla G."/>
            <person name="Ferreira P."/>
            <person name="Barriuso J."/>
            <person name="Kellner H."/>
            <person name="Castanera R."/>
            <person name="Alfaro M."/>
            <person name="Ramirez L."/>
            <person name="Pisabarro A.G."/>
            <person name="Kuo A."/>
            <person name="Tritt A."/>
            <person name="Lipzen A."/>
            <person name="He G."/>
            <person name="Yan M."/>
            <person name="Ng V."/>
            <person name="Cullen D."/>
            <person name="Martin F."/>
            <person name="Rosso M.-N."/>
            <person name="Henrissat B."/>
            <person name="Hibbett D."/>
            <person name="Martinez A.T."/>
            <person name="Grigoriev I.V."/>
        </authorList>
    </citation>
    <scope>NUCLEOTIDE SEQUENCE</scope>
    <source>
        <strain evidence="2">AH 44721</strain>
    </source>
</reference>
<protein>
    <submittedName>
        <fullName evidence="2">Uncharacterized protein</fullName>
    </submittedName>
</protein>
<dbReference type="SUPFAM" id="SSF50974">
    <property type="entry name" value="Nitrous oxide reductase, N-terminal domain"/>
    <property type="match status" value="1"/>
</dbReference>
<accession>A0A9P5NXH1</accession>
<organism evidence="2 3">
    <name type="scientific">Gymnopilus junonius</name>
    <name type="common">Spectacular rustgill mushroom</name>
    <name type="synonym">Gymnopilus spectabilis subsp. junonius</name>
    <dbReference type="NCBI Taxonomy" id="109634"/>
    <lineage>
        <taxon>Eukaryota</taxon>
        <taxon>Fungi</taxon>
        <taxon>Dikarya</taxon>
        <taxon>Basidiomycota</taxon>
        <taxon>Agaricomycotina</taxon>
        <taxon>Agaricomycetes</taxon>
        <taxon>Agaricomycetidae</taxon>
        <taxon>Agaricales</taxon>
        <taxon>Agaricineae</taxon>
        <taxon>Hymenogastraceae</taxon>
        <taxon>Gymnopilus</taxon>
    </lineage>
</organism>
<dbReference type="InterPro" id="IPR015943">
    <property type="entry name" value="WD40/YVTN_repeat-like_dom_sf"/>
</dbReference>
<dbReference type="Proteomes" id="UP000724874">
    <property type="component" value="Unassembled WGS sequence"/>
</dbReference>
<dbReference type="OrthoDB" id="10006285at2759"/>
<keyword evidence="1" id="KW-0732">Signal</keyword>
<dbReference type="Gene3D" id="2.130.10.10">
    <property type="entry name" value="YVTN repeat-like/Quinoprotein amine dehydrogenase"/>
    <property type="match status" value="1"/>
</dbReference>
<proteinExistence type="predicted"/>
<comment type="caution">
    <text evidence="2">The sequence shown here is derived from an EMBL/GenBank/DDBJ whole genome shotgun (WGS) entry which is preliminary data.</text>
</comment>
<keyword evidence="3" id="KW-1185">Reference proteome</keyword>
<dbReference type="EMBL" id="JADNYJ010000013">
    <property type="protein sequence ID" value="KAF8907851.1"/>
    <property type="molecule type" value="Genomic_DNA"/>
</dbReference>
<evidence type="ECO:0000256" key="1">
    <source>
        <dbReference type="SAM" id="SignalP"/>
    </source>
</evidence>
<feature type="signal peptide" evidence="1">
    <location>
        <begin position="1"/>
        <end position="20"/>
    </location>
</feature>
<evidence type="ECO:0000313" key="3">
    <source>
        <dbReference type="Proteomes" id="UP000724874"/>
    </source>
</evidence>